<evidence type="ECO:0000256" key="2">
    <source>
        <dbReference type="ARBA" id="ARBA00005684"/>
    </source>
</evidence>
<evidence type="ECO:0000256" key="5">
    <source>
        <dbReference type="ARBA" id="ARBA00022676"/>
    </source>
</evidence>
<comment type="catalytic activity">
    <reaction evidence="1 10">
        <text>Transfers a segment of a (1-&gt;4)-alpha-D-glucan to a new position in an acceptor, which may be glucose or a (1-&gt;4)-alpha-D-glucan.</text>
        <dbReference type="EC" id="2.4.1.25"/>
    </reaction>
</comment>
<keyword evidence="7 10" id="KW-0119">Carbohydrate metabolism</keyword>
<dbReference type="RefSeq" id="WP_184263451.1">
    <property type="nucleotide sequence ID" value="NZ_JACIIX010000006.1"/>
</dbReference>
<reference evidence="12 13" key="1">
    <citation type="submission" date="2020-08" db="EMBL/GenBank/DDBJ databases">
        <title>Genomic Encyclopedia of Type Strains, Phase IV (KMG-IV): sequencing the most valuable type-strain genomes for metagenomic binning, comparative biology and taxonomic classification.</title>
        <authorList>
            <person name="Goeker M."/>
        </authorList>
    </citation>
    <scope>NUCLEOTIDE SEQUENCE [LARGE SCALE GENOMIC DNA]</scope>
    <source>
        <strain evidence="12 13">DSM 11590</strain>
    </source>
</reference>
<evidence type="ECO:0000256" key="9">
    <source>
        <dbReference type="ARBA" id="ARBA00031501"/>
    </source>
</evidence>
<evidence type="ECO:0000256" key="1">
    <source>
        <dbReference type="ARBA" id="ARBA00000439"/>
    </source>
</evidence>
<organism evidence="12 13">
    <name type="scientific">Novispirillum itersonii</name>
    <name type="common">Aquaspirillum itersonii</name>
    <dbReference type="NCBI Taxonomy" id="189"/>
    <lineage>
        <taxon>Bacteria</taxon>
        <taxon>Pseudomonadati</taxon>
        <taxon>Pseudomonadota</taxon>
        <taxon>Alphaproteobacteria</taxon>
        <taxon>Rhodospirillales</taxon>
        <taxon>Novispirillaceae</taxon>
        <taxon>Novispirillum</taxon>
    </lineage>
</organism>
<keyword evidence="5 10" id="KW-0328">Glycosyltransferase</keyword>
<proteinExistence type="inferred from homology"/>
<evidence type="ECO:0000256" key="10">
    <source>
        <dbReference type="RuleBase" id="RU361207"/>
    </source>
</evidence>
<keyword evidence="13" id="KW-1185">Reference proteome</keyword>
<keyword evidence="6 10" id="KW-0808">Transferase</keyword>
<evidence type="ECO:0000256" key="6">
    <source>
        <dbReference type="ARBA" id="ARBA00022679"/>
    </source>
</evidence>
<dbReference type="GO" id="GO:0004134">
    <property type="term" value="F:4-alpha-glucanotransferase activity"/>
    <property type="evidence" value="ECO:0007669"/>
    <property type="project" value="UniProtKB-EC"/>
</dbReference>
<evidence type="ECO:0000256" key="7">
    <source>
        <dbReference type="ARBA" id="ARBA00023277"/>
    </source>
</evidence>
<dbReference type="AlphaFoldDB" id="A0A7W9ZI07"/>
<evidence type="ECO:0000313" key="13">
    <source>
        <dbReference type="Proteomes" id="UP000544872"/>
    </source>
</evidence>
<comment type="caution">
    <text evidence="12">The sequence shown here is derived from an EMBL/GenBank/DDBJ whole genome shotgun (WGS) entry which is preliminary data.</text>
</comment>
<dbReference type="InterPro" id="IPR048458">
    <property type="entry name" value="MalQ_N"/>
</dbReference>
<dbReference type="Pfam" id="PF21226">
    <property type="entry name" value="MalQ_N"/>
    <property type="match status" value="1"/>
</dbReference>
<name>A0A7W9ZI07_NOVIT</name>
<dbReference type="GO" id="GO:0005975">
    <property type="term" value="P:carbohydrate metabolic process"/>
    <property type="evidence" value="ECO:0007669"/>
    <property type="project" value="InterPro"/>
</dbReference>
<dbReference type="SUPFAM" id="SSF51445">
    <property type="entry name" value="(Trans)glycosidases"/>
    <property type="match status" value="1"/>
</dbReference>
<dbReference type="InterPro" id="IPR003385">
    <property type="entry name" value="Glyco_hydro_77"/>
</dbReference>
<dbReference type="EMBL" id="JACIIX010000006">
    <property type="protein sequence ID" value="MBB6210629.1"/>
    <property type="molecule type" value="Genomic_DNA"/>
</dbReference>
<dbReference type="PANTHER" id="PTHR32438">
    <property type="entry name" value="4-ALPHA-GLUCANOTRANSFERASE DPE1, CHLOROPLASTIC/AMYLOPLASTIC"/>
    <property type="match status" value="1"/>
</dbReference>
<gene>
    <name evidence="12" type="ORF">FHS48_002045</name>
</gene>
<dbReference type="EC" id="2.4.1.25" evidence="3 10"/>
<evidence type="ECO:0000256" key="4">
    <source>
        <dbReference type="ARBA" id="ARBA00020295"/>
    </source>
</evidence>
<dbReference type="NCBIfam" id="TIGR00217">
    <property type="entry name" value="malQ"/>
    <property type="match status" value="1"/>
</dbReference>
<evidence type="ECO:0000313" key="12">
    <source>
        <dbReference type="EMBL" id="MBB6210629.1"/>
    </source>
</evidence>
<evidence type="ECO:0000259" key="11">
    <source>
        <dbReference type="Pfam" id="PF21226"/>
    </source>
</evidence>
<dbReference type="InterPro" id="IPR017853">
    <property type="entry name" value="GH"/>
</dbReference>
<evidence type="ECO:0000256" key="3">
    <source>
        <dbReference type="ARBA" id="ARBA00012560"/>
    </source>
</evidence>
<dbReference type="Pfam" id="PF02446">
    <property type="entry name" value="Glyco_hydro_77"/>
    <property type="match status" value="1"/>
</dbReference>
<protein>
    <recommendedName>
        <fullName evidence="4 10">4-alpha-glucanotransferase</fullName>
        <ecNumber evidence="3 10">2.4.1.25</ecNumber>
    </recommendedName>
    <alternativeName>
        <fullName evidence="8 10">Amylomaltase</fullName>
    </alternativeName>
    <alternativeName>
        <fullName evidence="9 10">Disproportionating enzyme</fullName>
    </alternativeName>
</protein>
<comment type="similarity">
    <text evidence="2 10">Belongs to the disproportionating enzyme family.</text>
</comment>
<feature type="domain" description="MalQ N-terminal beta-sandwich" evidence="11">
    <location>
        <begin position="78"/>
        <end position="158"/>
    </location>
</feature>
<evidence type="ECO:0000256" key="8">
    <source>
        <dbReference type="ARBA" id="ARBA00031423"/>
    </source>
</evidence>
<sequence>MTDFPVATPPPALTPAVSALADGFGISTRFWDIFGTEHVATPDAVAATLTAMGVDVTSETGIARAMAELDSAGWSVGIPPVTVLRHASPRTVSLVCPADHLPLHWTLSCEDGSVHVGTLTGQDSNPEQRGTLVRLSLTLPASLPAGYHRLTAHTSGPAGISKDLPAGTVILAPDQCWLPSPLRQNRRLWGIGCQVYSLRQADDFGMGDFFHLKDLSQHAVAVGAAFVGVNPLHALFPAHPQDASPYSPCSRLFLNPLYIDPRSVPEFSACAAARALLETADVQAALRAARQEEMVDYPAVSAVKLPLLRCLYETFRTAATPERQAAFDRFIQSGGTRLHQFAVFEVLQARWPDSPWMQWPEDYRDPHSPAVKAIAETDADAVLYRKWLQFEADRQLEACPAVFAGSEDHVGLYRDLAVGTNSDGADVWADQSVYVLGGRFGAPPDQLGPLGQDWGMPPLNPVTLRQQGYAPFIDMVRANMRHAGALRIDHAMSLLRLFWIPPGYTARDGMYVGYPFDDLLGILALESHRNQCMIIGEDLGTVPDGFRDRMDREAILSYRVVYFERYENGLFKRPDTYPRLALSCATSHDIATIQGHWSGWDIALRHRLGLAVPGVTRAADEEQRSRERQLLRAALDDQALLPDTGLPDTAPLTPEQKHHLNVAVHRFLGRAPSALALINLDDLAGEESQVNVPGTVTEYPNWRRRLPVETGTILRSAETVTLTSALRAERMDVQPV</sequence>
<dbReference type="Gene3D" id="3.20.20.80">
    <property type="entry name" value="Glycosidases"/>
    <property type="match status" value="1"/>
</dbReference>
<dbReference type="Proteomes" id="UP000544872">
    <property type="component" value="Unassembled WGS sequence"/>
</dbReference>
<accession>A0A7W9ZI07</accession>
<dbReference type="PANTHER" id="PTHR32438:SF5">
    <property type="entry name" value="4-ALPHA-GLUCANOTRANSFERASE DPE1, CHLOROPLASTIC_AMYLOPLASTIC"/>
    <property type="match status" value="1"/>
</dbReference>